<evidence type="ECO:0000313" key="2">
    <source>
        <dbReference type="Proteomes" id="UP000796761"/>
    </source>
</evidence>
<dbReference type="EMBL" id="SWJQ01001000">
    <property type="protein sequence ID" value="TRZ09764.1"/>
    <property type="molecule type" value="Genomic_DNA"/>
</dbReference>
<reference evidence="1" key="1">
    <citation type="submission" date="2019-04" db="EMBL/GenBank/DDBJ databases">
        <title>Genome assembly of Zosterops borbonicus 15179.</title>
        <authorList>
            <person name="Leroy T."/>
            <person name="Anselmetti Y."/>
            <person name="Tilak M.-K."/>
            <person name="Nabholz B."/>
        </authorList>
    </citation>
    <scope>NUCLEOTIDE SEQUENCE</scope>
    <source>
        <strain evidence="1">HGM_15179</strain>
        <tissue evidence="1">Muscle</tissue>
    </source>
</reference>
<gene>
    <name evidence="1" type="ORF">HGM15179_017342</name>
</gene>
<dbReference type="AlphaFoldDB" id="A0A8K1G0Z7"/>
<proteinExistence type="predicted"/>
<comment type="caution">
    <text evidence="1">The sequence shown here is derived from an EMBL/GenBank/DDBJ whole genome shotgun (WGS) entry which is preliminary data.</text>
</comment>
<name>A0A8K1G0Z7_9PASS</name>
<dbReference type="Proteomes" id="UP000796761">
    <property type="component" value="Unassembled WGS sequence"/>
</dbReference>
<accession>A0A8K1G0Z7</accession>
<evidence type="ECO:0000313" key="1">
    <source>
        <dbReference type="EMBL" id="TRZ09764.1"/>
    </source>
</evidence>
<keyword evidence="2" id="KW-1185">Reference proteome</keyword>
<protein>
    <submittedName>
        <fullName evidence="1">Uncharacterized protein</fullName>
    </submittedName>
</protein>
<sequence>MGEEGISWQLLTAGAEQELLVPSGDQESTAGKRVELHQGMFTGDIQGTLRVDILGGHSEWTFRVDIQRTFRVDIQGTFRVDVQSGHSEWTLSLRGWLVTGIGSPQP</sequence>
<organism evidence="1 2">
    <name type="scientific">Zosterops borbonicus</name>
    <dbReference type="NCBI Taxonomy" id="364589"/>
    <lineage>
        <taxon>Eukaryota</taxon>
        <taxon>Metazoa</taxon>
        <taxon>Chordata</taxon>
        <taxon>Craniata</taxon>
        <taxon>Vertebrata</taxon>
        <taxon>Euteleostomi</taxon>
        <taxon>Archelosauria</taxon>
        <taxon>Archosauria</taxon>
        <taxon>Dinosauria</taxon>
        <taxon>Saurischia</taxon>
        <taxon>Theropoda</taxon>
        <taxon>Coelurosauria</taxon>
        <taxon>Aves</taxon>
        <taxon>Neognathae</taxon>
        <taxon>Neoaves</taxon>
        <taxon>Telluraves</taxon>
        <taxon>Australaves</taxon>
        <taxon>Passeriformes</taxon>
        <taxon>Sylvioidea</taxon>
        <taxon>Zosteropidae</taxon>
        <taxon>Zosterops</taxon>
    </lineage>
</organism>